<feature type="transmembrane region" description="Helical" evidence="7">
    <location>
        <begin position="251"/>
        <end position="278"/>
    </location>
</feature>
<feature type="transmembrane region" description="Helical" evidence="7">
    <location>
        <begin position="159"/>
        <end position="180"/>
    </location>
</feature>
<dbReference type="AlphaFoldDB" id="A0A381TMD9"/>
<feature type="transmembrane region" description="Helical" evidence="7">
    <location>
        <begin position="45"/>
        <end position="67"/>
    </location>
</feature>
<dbReference type="Gene3D" id="1.20.1250.20">
    <property type="entry name" value="MFS general substrate transporter like domains"/>
    <property type="match status" value="2"/>
</dbReference>
<keyword evidence="6 7" id="KW-0472">Membrane</keyword>
<feature type="transmembrane region" description="Helical" evidence="7">
    <location>
        <begin position="308"/>
        <end position="326"/>
    </location>
</feature>
<dbReference type="GO" id="GO:0005886">
    <property type="term" value="C:plasma membrane"/>
    <property type="evidence" value="ECO:0007669"/>
    <property type="project" value="UniProtKB-SubCell"/>
</dbReference>
<evidence type="ECO:0000256" key="6">
    <source>
        <dbReference type="ARBA" id="ARBA00023136"/>
    </source>
</evidence>
<protein>
    <recommendedName>
        <fullName evidence="8">Major facilitator superfamily (MFS) profile domain-containing protein</fullName>
    </recommendedName>
</protein>
<sequence>MQRYQQTHFVFLNLGHFIDHLLMLVFATAAALTLAREWGMSYAELIPYATPGFVAFGLFSLPAGWLADKWSREGMMLVFFFGIGISAVATALAQSPLQIAFGLFAIGVFGAIYHPVGIPLVIQGYVKTGLRIAVNGVFGNLGVASAALLTGYLVDQSGWRSAFIWPGLVTIVIGVGYAFLVARGRSKEPSADEGGASPATATAGNLQLGRNLLIRIFAIVFFSTAVGSLVFQSTTFSLPKIFDERLGDLAISATLVGWYAFVVFAIASMGQLVVGYLLDRFSIKAVFVAVAIFQVVFFLAMIGRVGSIALLISIAFMLVVFGQIPINDVLVGRVTKTEWRSRAYGLRYVIGFTVMASAVPMVAWIYARWSFDALFVVLAAAGAGILIAVMMLPRQLASKA</sequence>
<accession>A0A381TMD9</accession>
<dbReference type="InterPro" id="IPR036259">
    <property type="entry name" value="MFS_trans_sf"/>
</dbReference>
<feature type="transmembrane region" description="Helical" evidence="7">
    <location>
        <begin position="285"/>
        <end position="302"/>
    </location>
</feature>
<evidence type="ECO:0000256" key="7">
    <source>
        <dbReference type="SAM" id="Phobius"/>
    </source>
</evidence>
<feature type="transmembrane region" description="Helical" evidence="7">
    <location>
        <begin position="99"/>
        <end position="122"/>
    </location>
</feature>
<dbReference type="SUPFAM" id="SSF103473">
    <property type="entry name" value="MFS general substrate transporter"/>
    <property type="match status" value="1"/>
</dbReference>
<feature type="transmembrane region" description="Helical" evidence="7">
    <location>
        <begin position="373"/>
        <end position="392"/>
    </location>
</feature>
<dbReference type="PROSITE" id="PS50850">
    <property type="entry name" value="MFS"/>
    <property type="match status" value="1"/>
</dbReference>
<evidence type="ECO:0000313" key="9">
    <source>
        <dbReference type="EMBL" id="SVA17232.1"/>
    </source>
</evidence>
<feature type="transmembrane region" description="Helical" evidence="7">
    <location>
        <begin position="346"/>
        <end position="367"/>
    </location>
</feature>
<dbReference type="InterPro" id="IPR011701">
    <property type="entry name" value="MFS"/>
</dbReference>
<evidence type="ECO:0000256" key="2">
    <source>
        <dbReference type="ARBA" id="ARBA00022448"/>
    </source>
</evidence>
<feature type="domain" description="Major facilitator superfamily (MFS) profile" evidence="8">
    <location>
        <begin position="8"/>
        <end position="396"/>
    </location>
</feature>
<proteinExistence type="predicted"/>
<dbReference type="InterPro" id="IPR020846">
    <property type="entry name" value="MFS_dom"/>
</dbReference>
<feature type="transmembrane region" description="Helical" evidence="7">
    <location>
        <begin position="74"/>
        <end position="93"/>
    </location>
</feature>
<keyword evidence="4 7" id="KW-0812">Transmembrane</keyword>
<feature type="transmembrane region" description="Helical" evidence="7">
    <location>
        <begin position="134"/>
        <end position="153"/>
    </location>
</feature>
<name>A0A381TMD9_9ZZZZ</name>
<gene>
    <name evidence="9" type="ORF">METZ01_LOCUS70086</name>
</gene>
<feature type="transmembrane region" description="Helical" evidence="7">
    <location>
        <begin position="21"/>
        <end position="39"/>
    </location>
</feature>
<evidence type="ECO:0000256" key="3">
    <source>
        <dbReference type="ARBA" id="ARBA00022475"/>
    </source>
</evidence>
<dbReference type="PANTHER" id="PTHR23517">
    <property type="entry name" value="RESISTANCE PROTEIN MDTM, PUTATIVE-RELATED-RELATED"/>
    <property type="match status" value="1"/>
</dbReference>
<keyword evidence="5 7" id="KW-1133">Transmembrane helix</keyword>
<evidence type="ECO:0000256" key="1">
    <source>
        <dbReference type="ARBA" id="ARBA00004651"/>
    </source>
</evidence>
<comment type="subcellular location">
    <subcellularLocation>
        <location evidence="1">Cell membrane</location>
        <topology evidence="1">Multi-pass membrane protein</topology>
    </subcellularLocation>
</comment>
<dbReference type="Pfam" id="PF07690">
    <property type="entry name" value="MFS_1"/>
    <property type="match status" value="1"/>
</dbReference>
<dbReference type="GO" id="GO:0022857">
    <property type="term" value="F:transmembrane transporter activity"/>
    <property type="evidence" value="ECO:0007669"/>
    <property type="project" value="InterPro"/>
</dbReference>
<dbReference type="InterPro" id="IPR050171">
    <property type="entry name" value="MFS_Transporters"/>
</dbReference>
<evidence type="ECO:0000256" key="5">
    <source>
        <dbReference type="ARBA" id="ARBA00022989"/>
    </source>
</evidence>
<evidence type="ECO:0000256" key="4">
    <source>
        <dbReference type="ARBA" id="ARBA00022692"/>
    </source>
</evidence>
<dbReference type="PANTHER" id="PTHR23517:SF2">
    <property type="entry name" value="MULTIDRUG RESISTANCE PROTEIN MDTH"/>
    <property type="match status" value="1"/>
</dbReference>
<keyword evidence="2" id="KW-0813">Transport</keyword>
<evidence type="ECO:0000259" key="8">
    <source>
        <dbReference type="PROSITE" id="PS50850"/>
    </source>
</evidence>
<feature type="transmembrane region" description="Helical" evidence="7">
    <location>
        <begin position="212"/>
        <end position="231"/>
    </location>
</feature>
<keyword evidence="3" id="KW-1003">Cell membrane</keyword>
<reference evidence="9" key="1">
    <citation type="submission" date="2018-05" db="EMBL/GenBank/DDBJ databases">
        <authorList>
            <person name="Lanie J.A."/>
            <person name="Ng W.-L."/>
            <person name="Kazmierczak K.M."/>
            <person name="Andrzejewski T.M."/>
            <person name="Davidsen T.M."/>
            <person name="Wayne K.J."/>
            <person name="Tettelin H."/>
            <person name="Glass J.I."/>
            <person name="Rusch D."/>
            <person name="Podicherti R."/>
            <person name="Tsui H.-C.T."/>
            <person name="Winkler M.E."/>
        </authorList>
    </citation>
    <scope>NUCLEOTIDE SEQUENCE</scope>
</reference>
<dbReference type="EMBL" id="UINC01004840">
    <property type="protein sequence ID" value="SVA17232.1"/>
    <property type="molecule type" value="Genomic_DNA"/>
</dbReference>
<organism evidence="9">
    <name type="scientific">marine metagenome</name>
    <dbReference type="NCBI Taxonomy" id="408172"/>
    <lineage>
        <taxon>unclassified sequences</taxon>
        <taxon>metagenomes</taxon>
        <taxon>ecological metagenomes</taxon>
    </lineage>
</organism>